<dbReference type="FunFam" id="3.40.605.10:FF:000033">
    <property type="entry name" value="NAD-dependent succinate-semialdehyde dehydrogenase"/>
    <property type="match status" value="1"/>
</dbReference>
<dbReference type="EMBL" id="UIGB01000001">
    <property type="protein sequence ID" value="SUU86447.1"/>
    <property type="molecule type" value="Genomic_DNA"/>
</dbReference>
<evidence type="ECO:0000313" key="4">
    <source>
        <dbReference type="EMBL" id="SUU86447.1"/>
    </source>
</evidence>
<proteinExistence type="inferred from homology"/>
<dbReference type="InterPro" id="IPR016161">
    <property type="entry name" value="Ald_DH/histidinol_DH"/>
</dbReference>
<gene>
    <name evidence="4" type="primary">gabD_4</name>
    <name evidence="4" type="ORF">NCTC12722_03673</name>
</gene>
<dbReference type="RefSeq" id="WP_002717270.1">
    <property type="nucleotide sequence ID" value="NZ_UFSI01000001.1"/>
</dbReference>
<name>A0A380WE36_AFIFE</name>
<dbReference type="FunFam" id="3.40.309.10:FF:000009">
    <property type="entry name" value="Aldehyde dehydrogenase A"/>
    <property type="match status" value="1"/>
</dbReference>
<comment type="similarity">
    <text evidence="1">Belongs to the aldehyde dehydrogenase family.</text>
</comment>
<dbReference type="InterPro" id="IPR016163">
    <property type="entry name" value="Ald_DH_C"/>
</dbReference>
<dbReference type="Proteomes" id="UP000254343">
    <property type="component" value="Unassembled WGS sequence"/>
</dbReference>
<dbReference type="AlphaFoldDB" id="A0A380WE36"/>
<dbReference type="SUPFAM" id="SSF53720">
    <property type="entry name" value="ALDH-like"/>
    <property type="match status" value="1"/>
</dbReference>
<dbReference type="GO" id="GO:0036243">
    <property type="term" value="F:succinate-semialdehyde dehydrogenase (NADP+) activity"/>
    <property type="evidence" value="ECO:0007669"/>
    <property type="project" value="UniProtKB-EC"/>
</dbReference>
<dbReference type="CDD" id="cd07103">
    <property type="entry name" value="ALDH_F5_SSADH_GabD"/>
    <property type="match status" value="1"/>
</dbReference>
<dbReference type="PANTHER" id="PTHR43353">
    <property type="entry name" value="SUCCINATE-SEMIALDEHYDE DEHYDROGENASE, MITOCHONDRIAL"/>
    <property type="match status" value="1"/>
</dbReference>
<dbReference type="InterPro" id="IPR016162">
    <property type="entry name" value="Ald_DH_N"/>
</dbReference>
<dbReference type="Gene3D" id="3.40.605.10">
    <property type="entry name" value="Aldehyde Dehydrogenase, Chain A, domain 1"/>
    <property type="match status" value="1"/>
</dbReference>
<dbReference type="InterPro" id="IPR050740">
    <property type="entry name" value="Aldehyde_DH_Superfamily"/>
</dbReference>
<protein>
    <submittedName>
        <fullName evidence="4">Succinate-semialdehyde dehydrogenase [NADP(+)]</fullName>
        <ecNumber evidence="4">1.2.1.79</ecNumber>
    </submittedName>
</protein>
<dbReference type="PANTHER" id="PTHR43353:SF5">
    <property type="entry name" value="SUCCINATE-SEMIALDEHYDE DEHYDROGENASE, MITOCHONDRIAL"/>
    <property type="match status" value="1"/>
</dbReference>
<dbReference type="OrthoDB" id="9812625at2"/>
<dbReference type="GO" id="GO:0004777">
    <property type="term" value="F:succinate-semialdehyde dehydrogenase (NAD+) activity"/>
    <property type="evidence" value="ECO:0007669"/>
    <property type="project" value="TreeGrafter"/>
</dbReference>
<reference evidence="4 5" key="1">
    <citation type="submission" date="2018-06" db="EMBL/GenBank/DDBJ databases">
        <authorList>
            <consortium name="Pathogen Informatics"/>
            <person name="Doyle S."/>
        </authorList>
    </citation>
    <scope>NUCLEOTIDE SEQUENCE [LARGE SCALE GENOMIC DNA]</scope>
    <source>
        <strain evidence="4 5">NCTC12722</strain>
    </source>
</reference>
<dbReference type="Gene3D" id="3.40.309.10">
    <property type="entry name" value="Aldehyde Dehydrogenase, Chain A, domain 2"/>
    <property type="match status" value="1"/>
</dbReference>
<evidence type="ECO:0000256" key="2">
    <source>
        <dbReference type="ARBA" id="ARBA00023002"/>
    </source>
</evidence>
<dbReference type="GO" id="GO:0009450">
    <property type="term" value="P:gamma-aminobutyric acid catabolic process"/>
    <property type="evidence" value="ECO:0007669"/>
    <property type="project" value="TreeGrafter"/>
</dbReference>
<feature type="domain" description="Aldehyde dehydrogenase" evidence="3">
    <location>
        <begin position="13"/>
        <end position="471"/>
    </location>
</feature>
<sequence>MYPKLKLFIGGQWKNGAGRKTESVINPVNEKVLAELPHASKADLDDALEAAKRGFETWRKTNAWDRACIMNKAADIMRERLEAIATIITQEQGKPLFEARLEVAAAADVIQWMAEEGKRSYGRVIPSRLPGTRTFTVQEPVGICAAFTPWNFPVLSPARKIAGALGGGCALIIKPSEETPGAAVEMTRAFAEARLPEGVLSVVFGMPAEISEYLIAKDEVRKISFTGSIPVGKHLTKLAAENVKRVTMELGGHSPVVVFDDVDPEKTADIAVGGKYRNAGQVCISPTRFYVQENSYKKFAARFSAQAKAVKLGNGLESETRMGPLANARRLDAMANIVADCQSRGAKIAAGGTRRGNQGYFFEPTVVTDLQDDSKLMTQEPFGPIAPIIPFKTLDEVVARANSLPYGLAAYAFTSDTRNANIISDALEAGMVGVNTFSISMAETPFGGVKESGYGHEGSVEGLEAYTSKKFISQA</sequence>
<accession>A0A380WE36</accession>
<dbReference type="Pfam" id="PF00171">
    <property type="entry name" value="Aldedh"/>
    <property type="match status" value="1"/>
</dbReference>
<dbReference type="EC" id="1.2.1.79" evidence="4"/>
<dbReference type="InterPro" id="IPR015590">
    <property type="entry name" value="Aldehyde_DH_dom"/>
</dbReference>
<organism evidence="4 5">
    <name type="scientific">Afipia felis</name>
    <name type="common">Cat scratch disease bacillus</name>
    <dbReference type="NCBI Taxonomy" id="1035"/>
    <lineage>
        <taxon>Bacteria</taxon>
        <taxon>Pseudomonadati</taxon>
        <taxon>Pseudomonadota</taxon>
        <taxon>Alphaproteobacteria</taxon>
        <taxon>Hyphomicrobiales</taxon>
        <taxon>Nitrobacteraceae</taxon>
        <taxon>Afipia</taxon>
    </lineage>
</organism>
<keyword evidence="2 4" id="KW-0560">Oxidoreductase</keyword>
<evidence type="ECO:0000256" key="1">
    <source>
        <dbReference type="ARBA" id="ARBA00009986"/>
    </source>
</evidence>
<evidence type="ECO:0000313" key="5">
    <source>
        <dbReference type="Proteomes" id="UP000254343"/>
    </source>
</evidence>
<evidence type="ECO:0000259" key="3">
    <source>
        <dbReference type="Pfam" id="PF00171"/>
    </source>
</evidence>